<accession>A0A365XPE1</accession>
<evidence type="ECO:0000313" key="1">
    <source>
        <dbReference type="EMBL" id="RBL88010.1"/>
    </source>
</evidence>
<dbReference type="Proteomes" id="UP000253410">
    <property type="component" value="Unassembled WGS sequence"/>
</dbReference>
<name>A0A365XPE1_9BACT</name>
<dbReference type="EMBL" id="QFFJ01000003">
    <property type="protein sequence ID" value="RBL88010.1"/>
    <property type="molecule type" value="Genomic_DNA"/>
</dbReference>
<sequence length="65" mass="7624">MIVKEYYANFFVLSGIMDNFISYSKLQPTTISSEILDAIFTRNENPVVYKWITFIDIRNILLVTL</sequence>
<evidence type="ECO:0000313" key="2">
    <source>
        <dbReference type="Proteomes" id="UP000253410"/>
    </source>
</evidence>
<protein>
    <submittedName>
        <fullName evidence="1">Uncharacterized protein</fullName>
    </submittedName>
</protein>
<organism evidence="1 2">
    <name type="scientific">Chitinophaga flava</name>
    <dbReference type="NCBI Taxonomy" id="2259036"/>
    <lineage>
        <taxon>Bacteria</taxon>
        <taxon>Pseudomonadati</taxon>
        <taxon>Bacteroidota</taxon>
        <taxon>Chitinophagia</taxon>
        <taxon>Chitinophagales</taxon>
        <taxon>Chitinophagaceae</taxon>
        <taxon>Chitinophaga</taxon>
    </lineage>
</organism>
<reference evidence="1 2" key="1">
    <citation type="submission" date="2018-05" db="EMBL/GenBank/DDBJ databases">
        <title>Chitinophaga sp. K3CV102501T nov., isolated from isolated from a monsoon evergreen broad-leaved forest soil.</title>
        <authorList>
            <person name="Lv Y."/>
        </authorList>
    </citation>
    <scope>NUCLEOTIDE SEQUENCE [LARGE SCALE GENOMIC DNA]</scope>
    <source>
        <strain evidence="1 2">GDMCC 1.1325</strain>
    </source>
</reference>
<dbReference type="AlphaFoldDB" id="A0A365XPE1"/>
<comment type="caution">
    <text evidence="1">The sequence shown here is derived from an EMBL/GenBank/DDBJ whole genome shotgun (WGS) entry which is preliminary data.</text>
</comment>
<gene>
    <name evidence="1" type="ORF">DF182_31230</name>
</gene>
<proteinExistence type="predicted"/>
<keyword evidence="2" id="KW-1185">Reference proteome</keyword>